<dbReference type="EMBL" id="DUZY01000001">
    <property type="protein sequence ID" value="DAD21868.1"/>
    <property type="molecule type" value="Genomic_DNA"/>
</dbReference>
<dbReference type="Proteomes" id="UP000607653">
    <property type="component" value="Unassembled WGS sequence"/>
</dbReference>
<evidence type="ECO:0000313" key="1">
    <source>
        <dbReference type="EMBL" id="DAD21868.1"/>
    </source>
</evidence>
<evidence type="ECO:0000313" key="2">
    <source>
        <dbReference type="Proteomes" id="UP000607653"/>
    </source>
</evidence>
<accession>A0A822XWV1</accession>
<protein>
    <submittedName>
        <fullName evidence="1">Uncharacterized protein</fullName>
    </submittedName>
</protein>
<comment type="caution">
    <text evidence="1">The sequence shown here is derived from an EMBL/GenBank/DDBJ whole genome shotgun (WGS) entry which is preliminary data.</text>
</comment>
<reference evidence="1 2" key="1">
    <citation type="journal article" date="2020" name="Mol. Biol. Evol.">
        <title>Distinct Expression and Methylation Patterns for Genes with Different Fates following a Single Whole-Genome Duplication in Flowering Plants.</title>
        <authorList>
            <person name="Shi T."/>
            <person name="Rahmani R.S."/>
            <person name="Gugger P.F."/>
            <person name="Wang M."/>
            <person name="Li H."/>
            <person name="Zhang Y."/>
            <person name="Li Z."/>
            <person name="Wang Q."/>
            <person name="Van de Peer Y."/>
            <person name="Marchal K."/>
            <person name="Chen J."/>
        </authorList>
    </citation>
    <scope>NUCLEOTIDE SEQUENCE [LARGE SCALE GENOMIC DNA]</scope>
    <source>
        <tissue evidence="1">Leaf</tissue>
    </source>
</reference>
<dbReference type="PANTHER" id="PTHR36067">
    <property type="entry name" value="EXPRESSED PROTEIN"/>
    <property type="match status" value="1"/>
</dbReference>
<organism evidence="1 2">
    <name type="scientific">Nelumbo nucifera</name>
    <name type="common">Sacred lotus</name>
    <dbReference type="NCBI Taxonomy" id="4432"/>
    <lineage>
        <taxon>Eukaryota</taxon>
        <taxon>Viridiplantae</taxon>
        <taxon>Streptophyta</taxon>
        <taxon>Embryophyta</taxon>
        <taxon>Tracheophyta</taxon>
        <taxon>Spermatophyta</taxon>
        <taxon>Magnoliopsida</taxon>
        <taxon>Proteales</taxon>
        <taxon>Nelumbonaceae</taxon>
        <taxon>Nelumbo</taxon>
    </lineage>
</organism>
<proteinExistence type="predicted"/>
<dbReference type="PANTHER" id="PTHR36067:SF1">
    <property type="entry name" value="EXPRESSED PROTEIN"/>
    <property type="match status" value="1"/>
</dbReference>
<dbReference type="AlphaFoldDB" id="A0A822XWV1"/>
<keyword evidence="2" id="KW-1185">Reference proteome</keyword>
<name>A0A822XWV1_NELNU</name>
<gene>
    <name evidence="1" type="ORF">HUJ06_023331</name>
</gene>
<sequence>MAEIALLLTEEYERRIRVSKDEEIDLVSCMSILTRPIDGFSWAKKAAEDRFQLAKRVLEPKTDLGLATINGLFSA</sequence>